<evidence type="ECO:0000313" key="3">
    <source>
        <dbReference type="Proteomes" id="UP001479520"/>
    </source>
</evidence>
<sequence length="107" mass="11867">MRTSRFLLLFLCLSVLVGQDAWAHPPRTSVGIVFGPMWGPFWYPQPWPPYPPPVVVAPPPPPVYIEQAPAVNQAEAVWYFCRSAGAYYPAVGTCAEDWLPVLPEAAK</sequence>
<keyword evidence="3" id="KW-1185">Reference proteome</keyword>
<protein>
    <recommendedName>
        <fullName evidence="4">Chitin-binding type-2 domain-containing protein</fullName>
    </recommendedName>
</protein>
<dbReference type="RefSeq" id="WP_028994168.1">
    <property type="nucleotide sequence ID" value="NZ_CP151406.1"/>
</dbReference>
<feature type="signal peptide" evidence="1">
    <location>
        <begin position="1"/>
        <end position="23"/>
    </location>
</feature>
<dbReference type="EMBL" id="CP151406">
    <property type="protein sequence ID" value="WZJ21579.1"/>
    <property type="molecule type" value="Genomic_DNA"/>
</dbReference>
<proteinExistence type="predicted"/>
<dbReference type="Proteomes" id="UP001479520">
    <property type="component" value="Chromosome"/>
</dbReference>
<keyword evidence="1" id="KW-0732">Signal</keyword>
<feature type="chain" id="PRO_5047432335" description="Chitin-binding type-2 domain-containing protein" evidence="1">
    <location>
        <begin position="24"/>
        <end position="107"/>
    </location>
</feature>
<name>A0ABZ2XIB3_9RHOO</name>
<evidence type="ECO:0008006" key="4">
    <source>
        <dbReference type="Google" id="ProtNLM"/>
    </source>
</evidence>
<gene>
    <name evidence="2" type="ORF">AADV58_00090</name>
</gene>
<organism evidence="2 3">
    <name type="scientific">Azonexus hydrophilus</name>
    <dbReference type="NCBI Taxonomy" id="418702"/>
    <lineage>
        <taxon>Bacteria</taxon>
        <taxon>Pseudomonadati</taxon>
        <taxon>Pseudomonadota</taxon>
        <taxon>Betaproteobacteria</taxon>
        <taxon>Rhodocyclales</taxon>
        <taxon>Azonexaceae</taxon>
        <taxon>Azonexus</taxon>
    </lineage>
</organism>
<accession>A0ABZ2XIB3</accession>
<evidence type="ECO:0000313" key="2">
    <source>
        <dbReference type="EMBL" id="WZJ21579.1"/>
    </source>
</evidence>
<evidence type="ECO:0000256" key="1">
    <source>
        <dbReference type="SAM" id="SignalP"/>
    </source>
</evidence>
<reference evidence="2 3" key="1">
    <citation type="submission" date="2024-04" db="EMBL/GenBank/DDBJ databases">
        <title>Dissimilatory iodate-reducing microorganisms contribute to the enrichment of iodine in groundwater.</title>
        <authorList>
            <person name="Jiang Z."/>
        </authorList>
    </citation>
    <scope>NUCLEOTIDE SEQUENCE [LARGE SCALE GENOMIC DNA]</scope>
    <source>
        <strain evidence="2 3">NCP973</strain>
    </source>
</reference>